<evidence type="ECO:0000313" key="2">
    <source>
        <dbReference type="Proteomes" id="UP001218218"/>
    </source>
</evidence>
<dbReference type="EMBL" id="JARIHO010000053">
    <property type="protein sequence ID" value="KAJ7320915.1"/>
    <property type="molecule type" value="Genomic_DNA"/>
</dbReference>
<feature type="non-terminal residue" evidence="1">
    <location>
        <position position="1"/>
    </location>
</feature>
<gene>
    <name evidence="1" type="ORF">DFH08DRAFT_713621</name>
</gene>
<reference evidence="1" key="1">
    <citation type="submission" date="2023-03" db="EMBL/GenBank/DDBJ databases">
        <title>Massive genome expansion in bonnet fungi (Mycena s.s.) driven by repeated elements and novel gene families across ecological guilds.</title>
        <authorList>
            <consortium name="Lawrence Berkeley National Laboratory"/>
            <person name="Harder C.B."/>
            <person name="Miyauchi S."/>
            <person name="Viragh M."/>
            <person name="Kuo A."/>
            <person name="Thoen E."/>
            <person name="Andreopoulos B."/>
            <person name="Lu D."/>
            <person name="Skrede I."/>
            <person name="Drula E."/>
            <person name="Henrissat B."/>
            <person name="Morin E."/>
            <person name="Kohler A."/>
            <person name="Barry K."/>
            <person name="LaButti K."/>
            <person name="Morin E."/>
            <person name="Salamov A."/>
            <person name="Lipzen A."/>
            <person name="Mereny Z."/>
            <person name="Hegedus B."/>
            <person name="Baldrian P."/>
            <person name="Stursova M."/>
            <person name="Weitz H."/>
            <person name="Taylor A."/>
            <person name="Grigoriev I.V."/>
            <person name="Nagy L.G."/>
            <person name="Martin F."/>
            <person name="Kauserud H."/>
        </authorList>
    </citation>
    <scope>NUCLEOTIDE SEQUENCE</scope>
    <source>
        <strain evidence="1">CBHHK002</strain>
    </source>
</reference>
<dbReference type="AlphaFoldDB" id="A0AAD6ZFU2"/>
<organism evidence="1 2">
    <name type="scientific">Mycena albidolilacea</name>
    <dbReference type="NCBI Taxonomy" id="1033008"/>
    <lineage>
        <taxon>Eukaryota</taxon>
        <taxon>Fungi</taxon>
        <taxon>Dikarya</taxon>
        <taxon>Basidiomycota</taxon>
        <taxon>Agaricomycotina</taxon>
        <taxon>Agaricomycetes</taxon>
        <taxon>Agaricomycetidae</taxon>
        <taxon>Agaricales</taxon>
        <taxon>Marasmiineae</taxon>
        <taxon>Mycenaceae</taxon>
        <taxon>Mycena</taxon>
    </lineage>
</organism>
<sequence>IWALCARLWGHKYGFLNWPRLYWGLLLGCNLVRFKSPKGQLMPQKQRLFTILVSTSMHLIWRLRNKRHFENSEQTITSTEIHNRWVAAMNWTLKRDHLFTSKIHFGRLALNRHTVLRTWSGTLWDEDSLPDDWIQSDRVLVGIRPLSTKSGVG</sequence>
<name>A0AAD6ZFU2_9AGAR</name>
<keyword evidence="2" id="KW-1185">Reference proteome</keyword>
<accession>A0AAD6ZFU2</accession>
<evidence type="ECO:0000313" key="1">
    <source>
        <dbReference type="EMBL" id="KAJ7320915.1"/>
    </source>
</evidence>
<proteinExistence type="predicted"/>
<protein>
    <submittedName>
        <fullName evidence="1">Uncharacterized protein</fullName>
    </submittedName>
</protein>
<comment type="caution">
    <text evidence="1">The sequence shown here is derived from an EMBL/GenBank/DDBJ whole genome shotgun (WGS) entry which is preliminary data.</text>
</comment>
<dbReference type="Proteomes" id="UP001218218">
    <property type="component" value="Unassembled WGS sequence"/>
</dbReference>